<proteinExistence type="predicted"/>
<dbReference type="EMBL" id="CP080095">
    <property type="protein sequence ID" value="QYD68258.1"/>
    <property type="molecule type" value="Genomic_DNA"/>
</dbReference>
<name>A0ABX8UMQ4_9BURK</name>
<protein>
    <submittedName>
        <fullName evidence="2">GNAT family N-acetyltransferase</fullName>
    </submittedName>
</protein>
<dbReference type="PROSITE" id="PS51186">
    <property type="entry name" value="GNAT"/>
    <property type="match status" value="1"/>
</dbReference>
<evidence type="ECO:0000259" key="1">
    <source>
        <dbReference type="PROSITE" id="PS51186"/>
    </source>
</evidence>
<organism evidence="2 3">
    <name type="scientific">Paraburkholderia edwinii</name>
    <dbReference type="NCBI Taxonomy" id="2861782"/>
    <lineage>
        <taxon>Bacteria</taxon>
        <taxon>Pseudomonadati</taxon>
        <taxon>Pseudomonadota</taxon>
        <taxon>Betaproteobacteria</taxon>
        <taxon>Burkholderiales</taxon>
        <taxon>Burkholderiaceae</taxon>
        <taxon>Paraburkholderia</taxon>
    </lineage>
</organism>
<sequence length="80" mass="9273">MENLTVQKGWRGNGIGHALRPEAERFCKESDCSKMILLSSTHCIHAHRFFEQAGFRAGRKRGLVKYCSQSSSWLFEVYRH</sequence>
<evidence type="ECO:0000313" key="2">
    <source>
        <dbReference type="EMBL" id="QYD68258.1"/>
    </source>
</evidence>
<feature type="domain" description="N-acetyltransferase" evidence="1">
    <location>
        <begin position="1"/>
        <end position="80"/>
    </location>
</feature>
<gene>
    <name evidence="2" type="ORF">KZJ38_18650</name>
</gene>
<dbReference type="InterPro" id="IPR016181">
    <property type="entry name" value="Acyl_CoA_acyltransferase"/>
</dbReference>
<dbReference type="InterPro" id="IPR000182">
    <property type="entry name" value="GNAT_dom"/>
</dbReference>
<dbReference type="SUPFAM" id="SSF55729">
    <property type="entry name" value="Acyl-CoA N-acyltransferases (Nat)"/>
    <property type="match status" value="1"/>
</dbReference>
<accession>A0ABX8UMQ4</accession>
<reference evidence="2 3" key="1">
    <citation type="submission" date="2021-07" db="EMBL/GenBank/DDBJ databases">
        <title>Paraburkholderia edwinii protects Aspergillus sp. from phenazines by acting as a toxin sponge.</title>
        <authorList>
            <person name="Dahlstrom K.M."/>
            <person name="Newman D.K."/>
        </authorList>
    </citation>
    <scope>NUCLEOTIDE SEQUENCE [LARGE SCALE GENOMIC DNA]</scope>
    <source>
        <strain evidence="2 3">Pe01</strain>
    </source>
</reference>
<evidence type="ECO:0000313" key="3">
    <source>
        <dbReference type="Proteomes" id="UP000826462"/>
    </source>
</evidence>
<dbReference type="Pfam" id="PF13673">
    <property type="entry name" value="Acetyltransf_10"/>
    <property type="match status" value="1"/>
</dbReference>
<dbReference type="Proteomes" id="UP000826462">
    <property type="component" value="Chromosome 1"/>
</dbReference>
<keyword evidence="3" id="KW-1185">Reference proteome</keyword>
<dbReference type="Gene3D" id="3.40.630.30">
    <property type="match status" value="1"/>
</dbReference>